<protein>
    <submittedName>
        <fullName evidence="2">GAB4 protein</fullName>
    </submittedName>
</protein>
<dbReference type="SUPFAM" id="SSF50729">
    <property type="entry name" value="PH domain-like"/>
    <property type="match status" value="1"/>
</dbReference>
<dbReference type="AlphaFoldDB" id="A0A8S4MN33"/>
<dbReference type="PANTHER" id="PTHR12092">
    <property type="entry name" value="PLECKSTRIN"/>
    <property type="match status" value="1"/>
</dbReference>
<dbReference type="InterPro" id="IPR011993">
    <property type="entry name" value="PH-like_dom_sf"/>
</dbReference>
<evidence type="ECO:0000313" key="3">
    <source>
        <dbReference type="Proteomes" id="UP000838412"/>
    </source>
</evidence>
<dbReference type="GO" id="GO:0030036">
    <property type="term" value="P:actin cytoskeleton organization"/>
    <property type="evidence" value="ECO:0007669"/>
    <property type="project" value="TreeGrafter"/>
</dbReference>
<dbReference type="InterPro" id="IPR037370">
    <property type="entry name" value="Pleckstrin"/>
</dbReference>
<organism evidence="2 3">
    <name type="scientific">Branchiostoma lanceolatum</name>
    <name type="common">Common lancelet</name>
    <name type="synonym">Amphioxus lanceolatum</name>
    <dbReference type="NCBI Taxonomy" id="7740"/>
    <lineage>
        <taxon>Eukaryota</taxon>
        <taxon>Metazoa</taxon>
        <taxon>Chordata</taxon>
        <taxon>Cephalochordata</taxon>
        <taxon>Leptocardii</taxon>
        <taxon>Amphioxiformes</taxon>
        <taxon>Branchiostomatidae</taxon>
        <taxon>Branchiostoma</taxon>
    </lineage>
</organism>
<evidence type="ECO:0000259" key="1">
    <source>
        <dbReference type="PROSITE" id="PS50003"/>
    </source>
</evidence>
<dbReference type="SMART" id="SM00233">
    <property type="entry name" value="PH"/>
    <property type="match status" value="1"/>
</dbReference>
<evidence type="ECO:0000313" key="2">
    <source>
        <dbReference type="EMBL" id="CAH1277033.1"/>
    </source>
</evidence>
<dbReference type="InterPro" id="IPR001849">
    <property type="entry name" value="PH_domain"/>
</dbReference>
<dbReference type="Proteomes" id="UP000838412">
    <property type="component" value="Unassembled WGS sequence"/>
</dbReference>
<dbReference type="GO" id="GO:0005886">
    <property type="term" value="C:plasma membrane"/>
    <property type="evidence" value="ECO:0007669"/>
    <property type="project" value="TreeGrafter"/>
</dbReference>
<dbReference type="PROSITE" id="PS50003">
    <property type="entry name" value="PH_DOMAIN"/>
    <property type="match status" value="1"/>
</dbReference>
<keyword evidence="3" id="KW-1185">Reference proteome</keyword>
<dbReference type="EMBL" id="CAKMNS010000136">
    <property type="protein sequence ID" value="CAH1277033.1"/>
    <property type="molecule type" value="Genomic_DNA"/>
</dbReference>
<dbReference type="Gene3D" id="2.30.29.30">
    <property type="entry name" value="Pleckstrin-homology domain (PH domain)/Phosphotyrosine-binding domain (PTB)"/>
    <property type="match status" value="1"/>
</dbReference>
<comment type="caution">
    <text evidence="2">The sequence shown here is derived from an EMBL/GenBank/DDBJ whole genome shotgun (WGS) entry which is preliminary data.</text>
</comment>
<dbReference type="PANTHER" id="PTHR12092:SF16">
    <property type="entry name" value="PH DOMAIN-CONTAINING PROTEIN"/>
    <property type="match status" value="1"/>
</dbReference>
<proteinExistence type="predicted"/>
<sequence>MQVLSGLTAAKLSVQVLSGQTAAKMSTVCWCCLAWQLPVQVLSTGTVANEAVCRYVSQENTQVGSSQAVDQRRKFGLESCIMAGPDSDEQLRLTGSSVADGTGMASGSSSKAACGQDSGVKDVDTGVAGSIAGVAGSIAGAAGSIAGVAGSIAGAAGSLAGAADGVAGTVERIAGAADYSVAEAWQRAMGSSEERNGTVVKEGWLKKSPPLDKWASPFKAWEWRWVILRITPQEQLELEYYKDKESSRKDEPKGIIKFGKVDFYEEIIKLCDKKDRKVADIISRHKSENIFSVTSSEGRDFFLICETKEDMESWFDLLQQHLEELGYIKVNTNLSILYFRINTYI</sequence>
<dbReference type="OrthoDB" id="9900190at2759"/>
<name>A0A8S4MN33_BRALA</name>
<feature type="domain" description="PH" evidence="1">
    <location>
        <begin position="198"/>
        <end position="323"/>
    </location>
</feature>
<accession>A0A8S4MN33</accession>
<dbReference type="Pfam" id="PF00169">
    <property type="entry name" value="PH"/>
    <property type="match status" value="1"/>
</dbReference>
<reference evidence="2" key="1">
    <citation type="submission" date="2022-01" db="EMBL/GenBank/DDBJ databases">
        <authorList>
            <person name="Braso-Vives M."/>
        </authorList>
    </citation>
    <scope>NUCLEOTIDE SEQUENCE</scope>
</reference>
<gene>
    <name evidence="2" type="primary">GAB4</name>
    <name evidence="2" type="ORF">BLAG_LOCUS25932</name>
</gene>